<dbReference type="EMBL" id="JQBL01000011">
    <property type="protein sequence ID" value="KRN50260.1"/>
    <property type="molecule type" value="Genomic_DNA"/>
</dbReference>
<reference evidence="1 2" key="1">
    <citation type="journal article" date="2015" name="Genome Announc.">
        <title>Expanding the biotechnology potential of lactobacilli through comparative genomics of 213 strains and associated genera.</title>
        <authorList>
            <person name="Sun Z."/>
            <person name="Harris H.M."/>
            <person name="McCann A."/>
            <person name="Guo C."/>
            <person name="Argimon S."/>
            <person name="Zhang W."/>
            <person name="Yang X."/>
            <person name="Jeffery I.B."/>
            <person name="Cooney J.C."/>
            <person name="Kagawa T.F."/>
            <person name="Liu W."/>
            <person name="Song Y."/>
            <person name="Salvetti E."/>
            <person name="Wrobel A."/>
            <person name="Rasinkangas P."/>
            <person name="Parkhill J."/>
            <person name="Rea M.C."/>
            <person name="O'Sullivan O."/>
            <person name="Ritari J."/>
            <person name="Douillard F.P."/>
            <person name="Paul Ross R."/>
            <person name="Yang R."/>
            <person name="Briner A.E."/>
            <person name="Felis G.E."/>
            <person name="de Vos W.M."/>
            <person name="Barrangou R."/>
            <person name="Klaenhammer T.R."/>
            <person name="Caufield P.W."/>
            <person name="Cui Y."/>
            <person name="Zhang H."/>
            <person name="O'Toole P.W."/>
        </authorList>
    </citation>
    <scope>NUCLEOTIDE SEQUENCE [LARGE SCALE GENOMIC DNA]</scope>
    <source>
        <strain evidence="1 2">DSM 20405</strain>
    </source>
</reference>
<name>A0A0R2HLJ2_9FIRM</name>
<protein>
    <submittedName>
        <fullName evidence="1">Uncharacterized protein</fullName>
    </submittedName>
</protein>
<evidence type="ECO:0000313" key="2">
    <source>
        <dbReference type="Proteomes" id="UP000051841"/>
    </source>
</evidence>
<gene>
    <name evidence="1" type="ORF">IV49_GL000270</name>
</gene>
<dbReference type="RefSeq" id="WP_029069975.1">
    <property type="nucleotide sequence ID" value="NZ_JNKN01000012.1"/>
</dbReference>
<evidence type="ECO:0000313" key="1">
    <source>
        <dbReference type="EMBL" id="KRN50260.1"/>
    </source>
</evidence>
<accession>A0A0R2HLJ2</accession>
<dbReference type="PATRIC" id="fig|1410657.5.peg.283"/>
<dbReference type="Proteomes" id="UP000051841">
    <property type="component" value="Unassembled WGS sequence"/>
</dbReference>
<sequence>MNFKWSTNETVASVVSFYPTNITLNKVACRYFDDVNYVLLGVDESQHQIGIKPLSKEEIDQNLYASDCYFKLSLGKSYGRISNKAFMEMIADIIPLDFNKHGCYKFKGQYDQRQDILVIDYKEGGIS</sequence>
<keyword evidence="2" id="KW-1185">Reference proteome</keyword>
<comment type="caution">
    <text evidence="1">The sequence shown here is derived from an EMBL/GenBank/DDBJ whole genome shotgun (WGS) entry which is preliminary data.</text>
</comment>
<organism evidence="1 2">
    <name type="scientific">Kandleria vitulina DSM 20405</name>
    <dbReference type="NCBI Taxonomy" id="1410657"/>
    <lineage>
        <taxon>Bacteria</taxon>
        <taxon>Bacillati</taxon>
        <taxon>Bacillota</taxon>
        <taxon>Erysipelotrichia</taxon>
        <taxon>Erysipelotrichales</taxon>
        <taxon>Coprobacillaceae</taxon>
        <taxon>Kandleria</taxon>
    </lineage>
</organism>
<proteinExistence type="predicted"/>
<dbReference type="AlphaFoldDB" id="A0A0R2HLJ2"/>